<evidence type="ECO:0000256" key="2">
    <source>
        <dbReference type="ARBA" id="ARBA00010028"/>
    </source>
</evidence>
<dbReference type="RefSeq" id="XP_014147114.1">
    <property type="nucleotide sequence ID" value="XM_014291639.1"/>
</dbReference>
<dbReference type="PANTHER" id="PTHR13264">
    <property type="entry name" value="GCIP-INTERACTING PROTEIN P29"/>
    <property type="match status" value="1"/>
</dbReference>
<dbReference type="InterPro" id="IPR013260">
    <property type="entry name" value="mRNA_splic_SYF2"/>
</dbReference>
<gene>
    <name evidence="8" type="ORF">SARC_14228</name>
</gene>
<accession>A0A0L0F915</accession>
<evidence type="ECO:0000313" key="9">
    <source>
        <dbReference type="Proteomes" id="UP000054560"/>
    </source>
</evidence>
<keyword evidence="5 7" id="KW-0508">mRNA splicing</keyword>
<comment type="subunit">
    <text evidence="7">May be part of a spliceosome complex.</text>
</comment>
<evidence type="ECO:0000256" key="3">
    <source>
        <dbReference type="ARBA" id="ARBA00022664"/>
    </source>
</evidence>
<organism evidence="8 9">
    <name type="scientific">Sphaeroforma arctica JP610</name>
    <dbReference type="NCBI Taxonomy" id="667725"/>
    <lineage>
        <taxon>Eukaryota</taxon>
        <taxon>Ichthyosporea</taxon>
        <taxon>Ichthyophonida</taxon>
        <taxon>Sphaeroforma</taxon>
    </lineage>
</organism>
<proteinExistence type="inferred from homology"/>
<evidence type="ECO:0000256" key="4">
    <source>
        <dbReference type="ARBA" id="ARBA00022728"/>
    </source>
</evidence>
<keyword evidence="9" id="KW-1185">Reference proteome</keyword>
<evidence type="ECO:0000256" key="5">
    <source>
        <dbReference type="ARBA" id="ARBA00023187"/>
    </source>
</evidence>
<evidence type="ECO:0000256" key="6">
    <source>
        <dbReference type="ARBA" id="ARBA00023242"/>
    </source>
</evidence>
<dbReference type="EMBL" id="KQ245921">
    <property type="protein sequence ID" value="KNC73212.1"/>
    <property type="molecule type" value="Genomic_DNA"/>
</dbReference>
<dbReference type="Proteomes" id="UP000054560">
    <property type="component" value="Unassembled WGS sequence"/>
</dbReference>
<protein>
    <recommendedName>
        <fullName evidence="7">Pre-mRNA-splicing factor SYF2</fullName>
    </recommendedName>
</protein>
<keyword evidence="6 7" id="KW-0539">Nucleus</keyword>
<evidence type="ECO:0000256" key="1">
    <source>
        <dbReference type="ARBA" id="ARBA00004123"/>
    </source>
</evidence>
<dbReference type="OrthoDB" id="199717at2759"/>
<comment type="similarity">
    <text evidence="2 7">Belongs to the SYF2 family.</text>
</comment>
<comment type="subcellular location">
    <subcellularLocation>
        <location evidence="1 7">Nucleus</location>
    </subcellularLocation>
</comment>
<sequence length="135" mass="15621">MATHACILNHLALGFGDYITAGTQSYQRNVSNIRVDKEEYQARREIAGDNFYVGVNDLTVGALGDGRVDNVDRMVNDLEKRIEKRQKMSRRRAFDEDGDINYINERNMRFNQKAERYYGKHTQEIKDSLERGTAL</sequence>
<keyword evidence="4 7" id="KW-0747">Spliceosome</keyword>
<comment type="function">
    <text evidence="7">Involved in pre-mRNA splicing.</text>
</comment>
<dbReference type="GeneID" id="25914732"/>
<evidence type="ECO:0000313" key="8">
    <source>
        <dbReference type="EMBL" id="KNC73212.1"/>
    </source>
</evidence>
<dbReference type="GO" id="GO:0071014">
    <property type="term" value="C:post-mRNA release spliceosomal complex"/>
    <property type="evidence" value="ECO:0007669"/>
    <property type="project" value="TreeGrafter"/>
</dbReference>
<dbReference type="STRING" id="667725.A0A0L0F915"/>
<dbReference type="eggNOG" id="KOG2609">
    <property type="taxonomic scope" value="Eukaryota"/>
</dbReference>
<dbReference type="GO" id="GO:0071013">
    <property type="term" value="C:catalytic step 2 spliceosome"/>
    <property type="evidence" value="ECO:0007669"/>
    <property type="project" value="TreeGrafter"/>
</dbReference>
<dbReference type="PANTHER" id="PTHR13264:SF5">
    <property type="entry name" value="PRE-MRNA-SPLICING FACTOR SYF2"/>
    <property type="match status" value="1"/>
</dbReference>
<dbReference type="GO" id="GO:0000974">
    <property type="term" value="C:Prp19 complex"/>
    <property type="evidence" value="ECO:0007669"/>
    <property type="project" value="TreeGrafter"/>
</dbReference>
<dbReference type="GO" id="GO:0000398">
    <property type="term" value="P:mRNA splicing, via spliceosome"/>
    <property type="evidence" value="ECO:0007669"/>
    <property type="project" value="UniProtKB-UniRule"/>
</dbReference>
<name>A0A0L0F915_9EUKA</name>
<evidence type="ECO:0000256" key="7">
    <source>
        <dbReference type="RuleBase" id="RU367148"/>
    </source>
</evidence>
<keyword evidence="3 7" id="KW-0507">mRNA processing</keyword>
<dbReference type="Pfam" id="PF08231">
    <property type="entry name" value="SYF2"/>
    <property type="match status" value="1"/>
</dbReference>
<reference evidence="8 9" key="1">
    <citation type="submission" date="2011-02" db="EMBL/GenBank/DDBJ databases">
        <title>The Genome Sequence of Sphaeroforma arctica JP610.</title>
        <authorList>
            <consortium name="The Broad Institute Genome Sequencing Platform"/>
            <person name="Russ C."/>
            <person name="Cuomo C."/>
            <person name="Young S.K."/>
            <person name="Zeng Q."/>
            <person name="Gargeya S."/>
            <person name="Alvarado L."/>
            <person name="Berlin A."/>
            <person name="Chapman S.B."/>
            <person name="Chen Z."/>
            <person name="Freedman E."/>
            <person name="Gellesch M."/>
            <person name="Goldberg J."/>
            <person name="Griggs A."/>
            <person name="Gujja S."/>
            <person name="Heilman E."/>
            <person name="Heiman D."/>
            <person name="Howarth C."/>
            <person name="Mehta T."/>
            <person name="Neiman D."/>
            <person name="Pearson M."/>
            <person name="Roberts A."/>
            <person name="Saif S."/>
            <person name="Shea T."/>
            <person name="Shenoy N."/>
            <person name="Sisk P."/>
            <person name="Stolte C."/>
            <person name="Sykes S."/>
            <person name="White J."/>
            <person name="Yandava C."/>
            <person name="Burger G."/>
            <person name="Gray M.W."/>
            <person name="Holland P.W.H."/>
            <person name="King N."/>
            <person name="Lang F.B.F."/>
            <person name="Roger A.J."/>
            <person name="Ruiz-Trillo I."/>
            <person name="Haas B."/>
            <person name="Nusbaum C."/>
            <person name="Birren B."/>
        </authorList>
    </citation>
    <scope>NUCLEOTIDE SEQUENCE [LARGE SCALE GENOMIC DNA]</scope>
    <source>
        <strain evidence="8 9">JP610</strain>
    </source>
</reference>
<dbReference type="AlphaFoldDB" id="A0A0L0F915"/>